<dbReference type="AlphaFoldDB" id="A0A9W7GAE3"/>
<dbReference type="EMBL" id="BRYA01000078">
    <property type="protein sequence ID" value="GMI37916.1"/>
    <property type="molecule type" value="Genomic_DNA"/>
</dbReference>
<dbReference type="PANTHER" id="PTHR43056">
    <property type="entry name" value="PEPTIDASE S9 PROLYL OLIGOPEPTIDASE"/>
    <property type="match status" value="1"/>
</dbReference>
<evidence type="ECO:0000259" key="2">
    <source>
        <dbReference type="Pfam" id="PF00326"/>
    </source>
</evidence>
<feature type="domain" description="Peptidase S9 prolyl oligopeptidase catalytic" evidence="2">
    <location>
        <begin position="434"/>
        <end position="640"/>
    </location>
</feature>
<accession>A0A9W7GAE3</accession>
<dbReference type="GO" id="GO:0008236">
    <property type="term" value="F:serine-type peptidase activity"/>
    <property type="evidence" value="ECO:0007669"/>
    <property type="project" value="InterPro"/>
</dbReference>
<feature type="region of interest" description="Disordered" evidence="1">
    <location>
        <begin position="394"/>
        <end position="427"/>
    </location>
</feature>
<name>A0A9W7GAE3_9STRA</name>
<dbReference type="Pfam" id="PF00326">
    <property type="entry name" value="Peptidase_S9"/>
    <property type="match status" value="1"/>
</dbReference>
<evidence type="ECO:0000313" key="4">
    <source>
        <dbReference type="Proteomes" id="UP001165065"/>
    </source>
</evidence>
<reference evidence="4" key="1">
    <citation type="journal article" date="2023" name="Commun. Biol.">
        <title>Genome analysis of Parmales, the sister group of diatoms, reveals the evolutionary specialization of diatoms from phago-mixotrophs to photoautotrophs.</title>
        <authorList>
            <person name="Ban H."/>
            <person name="Sato S."/>
            <person name="Yoshikawa S."/>
            <person name="Yamada K."/>
            <person name="Nakamura Y."/>
            <person name="Ichinomiya M."/>
            <person name="Sato N."/>
            <person name="Blanc-Mathieu R."/>
            <person name="Endo H."/>
            <person name="Kuwata A."/>
            <person name="Ogata H."/>
        </authorList>
    </citation>
    <scope>NUCLEOTIDE SEQUENCE [LARGE SCALE GENOMIC DNA]</scope>
</reference>
<comment type="caution">
    <text evidence="3">The sequence shown here is derived from an EMBL/GenBank/DDBJ whole genome shotgun (WGS) entry which is preliminary data.</text>
</comment>
<dbReference type="Gene3D" id="3.40.50.1820">
    <property type="entry name" value="alpha/beta hydrolase"/>
    <property type="match status" value="1"/>
</dbReference>
<organism evidence="3 4">
    <name type="scientific">Triparma columacea</name>
    <dbReference type="NCBI Taxonomy" id="722753"/>
    <lineage>
        <taxon>Eukaryota</taxon>
        <taxon>Sar</taxon>
        <taxon>Stramenopiles</taxon>
        <taxon>Ochrophyta</taxon>
        <taxon>Bolidophyceae</taxon>
        <taxon>Parmales</taxon>
        <taxon>Triparmaceae</taxon>
        <taxon>Triparma</taxon>
    </lineage>
</organism>
<dbReference type="Proteomes" id="UP001165065">
    <property type="component" value="Unassembled WGS sequence"/>
</dbReference>
<dbReference type="SUPFAM" id="SSF53474">
    <property type="entry name" value="alpha/beta-Hydrolases"/>
    <property type="match status" value="1"/>
</dbReference>
<dbReference type="InterPro" id="IPR001375">
    <property type="entry name" value="Peptidase_S9_cat"/>
</dbReference>
<dbReference type="InterPro" id="IPR029058">
    <property type="entry name" value="AB_hydrolase_fold"/>
</dbReference>
<sequence>MLSFLRTDPVKGHSTVYTLSQSLTVSEASPFPTRSMVHEYGGLCFKPISDNLGRAFQQELVGEEEGGNNIGSNYYIGSVYDPEGGDNKLTCRLYVQGTSPSSSSMIIAVGKYGSYFEGPYHGEPGVYAVKEHVKEGGEVVNEIVHIGRKEGGGWKEITVAEGYDFYDYPTVCSGHLFYKAWSHPNMPWDSTFLIRVPITSSDDTTPPSHTIVMSGCSVNSINLSHDGQSITFLAEVGETFTLYETNPTSEPEQVKGQKINWDLSTGDMGWNHGVSNTAAGEGGKVYTTWRKEGEGGIAVMVVGNEDDNQVWTWKELGMEGGCNPCCTHSGRVFVLGDNGGPTGIWEVLVEEGKGIERVKGLEDDHDIMREYITTFTKPIHVLFEGEMGDVHGYYYPPAGSNQEGSEGSDDVPSSPPPPMLVKCHGGPTSRTRTNFRLDVQFWTTRGFAVLDVDYSGSSGYGKTYRRRLNGNWGVIDYKDCLAGVTYCVKKGLADKERVAIDGGSAGGYTTLCALTFQGEGGGFTAGCSKYGISDLGMLYEETHKFESKYMDGLIGPYPSSKSVYHSRCPVMHTDKLSCPVLLLQGEEDKVVPPNQSMMMYDALKEKGIQTSIVLYEGEQHGFRKAKNIEHCLEVEYDFYRVVWGMGGGDVVKIGEVEKR</sequence>
<dbReference type="InterPro" id="IPR050585">
    <property type="entry name" value="Xaa-Pro_dipeptidyl-ppase/CocE"/>
</dbReference>
<dbReference type="GO" id="GO:0006508">
    <property type="term" value="P:proteolysis"/>
    <property type="evidence" value="ECO:0007669"/>
    <property type="project" value="InterPro"/>
</dbReference>
<dbReference type="PANTHER" id="PTHR43056:SF5">
    <property type="entry name" value="PEPTIDASE S9 PROLYL OLIGOPEPTIDASE CATALYTIC DOMAIN-CONTAINING PROTEIN"/>
    <property type="match status" value="1"/>
</dbReference>
<gene>
    <name evidence="3" type="ORF">TrCOL_g5133</name>
</gene>
<keyword evidence="4" id="KW-1185">Reference proteome</keyword>
<protein>
    <recommendedName>
        <fullName evidence="2">Peptidase S9 prolyl oligopeptidase catalytic domain-containing protein</fullName>
    </recommendedName>
</protein>
<evidence type="ECO:0000313" key="3">
    <source>
        <dbReference type="EMBL" id="GMI37916.1"/>
    </source>
</evidence>
<dbReference type="OrthoDB" id="416344at2759"/>
<evidence type="ECO:0000256" key="1">
    <source>
        <dbReference type="SAM" id="MobiDB-lite"/>
    </source>
</evidence>
<proteinExistence type="predicted"/>